<dbReference type="EMBL" id="BMCP01000001">
    <property type="protein sequence ID" value="GGE34308.1"/>
    <property type="molecule type" value="Genomic_DNA"/>
</dbReference>
<feature type="chain" id="PRO_5035200019" description="DUF3035 domain-containing protein" evidence="2">
    <location>
        <begin position="29"/>
        <end position="214"/>
    </location>
</feature>
<dbReference type="RefSeq" id="WP_188408533.1">
    <property type="nucleotide sequence ID" value="NZ_BMCP01000001.1"/>
</dbReference>
<sequence length="214" mass="23418">MNRTPSPARIAALFVGGAMLWLPTQASAQSSGLIHDLVGGFGLLKQEKPDIEYRERPGLVIPPSRDLPPPEAGAPVAANPNWPTDPDVMRREKERQARNMPAGSDTKSRLQIDPRLSPDELRAGRAATPERGYEEVPVGNREDPRISPDELRRGSAVYKAQKEKQLDLTTRPRLSDPPVGYLEPSPNAPLAPSGEEPTAPGQKKSWLSKINPFD</sequence>
<comment type="caution">
    <text evidence="3">The sequence shown here is derived from an EMBL/GenBank/DDBJ whole genome shotgun (WGS) entry which is preliminary data.</text>
</comment>
<reference evidence="3" key="1">
    <citation type="journal article" date="2014" name="Int. J. Syst. Evol. Microbiol.">
        <title>Complete genome sequence of Corynebacterium casei LMG S-19264T (=DSM 44701T), isolated from a smear-ripened cheese.</title>
        <authorList>
            <consortium name="US DOE Joint Genome Institute (JGI-PGF)"/>
            <person name="Walter F."/>
            <person name="Albersmeier A."/>
            <person name="Kalinowski J."/>
            <person name="Ruckert C."/>
        </authorList>
    </citation>
    <scope>NUCLEOTIDE SEQUENCE</scope>
    <source>
        <strain evidence="3">CCM 7684</strain>
    </source>
</reference>
<dbReference type="Proteomes" id="UP000602745">
    <property type="component" value="Unassembled WGS sequence"/>
</dbReference>
<evidence type="ECO:0008006" key="5">
    <source>
        <dbReference type="Google" id="ProtNLM"/>
    </source>
</evidence>
<proteinExistence type="predicted"/>
<evidence type="ECO:0000313" key="4">
    <source>
        <dbReference type="Proteomes" id="UP000602745"/>
    </source>
</evidence>
<feature type="signal peptide" evidence="2">
    <location>
        <begin position="1"/>
        <end position="28"/>
    </location>
</feature>
<gene>
    <name evidence="3" type="ORF">GCM10007276_09600</name>
</gene>
<reference evidence="3" key="2">
    <citation type="submission" date="2020-09" db="EMBL/GenBank/DDBJ databases">
        <authorList>
            <person name="Sun Q."/>
            <person name="Sedlacek I."/>
        </authorList>
    </citation>
    <scope>NUCLEOTIDE SEQUENCE</scope>
    <source>
        <strain evidence="3">CCM 7684</strain>
    </source>
</reference>
<accession>A0A8J2YDK3</accession>
<dbReference type="AlphaFoldDB" id="A0A8J2YDK3"/>
<organism evidence="3 4">
    <name type="scientific">Agaricicola taiwanensis</name>
    <dbReference type="NCBI Taxonomy" id="591372"/>
    <lineage>
        <taxon>Bacteria</taxon>
        <taxon>Pseudomonadati</taxon>
        <taxon>Pseudomonadota</taxon>
        <taxon>Alphaproteobacteria</taxon>
        <taxon>Rhodobacterales</taxon>
        <taxon>Paracoccaceae</taxon>
        <taxon>Agaricicola</taxon>
    </lineage>
</organism>
<protein>
    <recommendedName>
        <fullName evidence="5">DUF3035 domain-containing protein</fullName>
    </recommendedName>
</protein>
<keyword evidence="2" id="KW-0732">Signal</keyword>
<evidence type="ECO:0000313" key="3">
    <source>
        <dbReference type="EMBL" id="GGE34308.1"/>
    </source>
</evidence>
<evidence type="ECO:0000256" key="2">
    <source>
        <dbReference type="SAM" id="SignalP"/>
    </source>
</evidence>
<keyword evidence="4" id="KW-1185">Reference proteome</keyword>
<feature type="compositionally biased region" description="Basic and acidic residues" evidence="1">
    <location>
        <begin position="106"/>
        <end position="123"/>
    </location>
</feature>
<feature type="region of interest" description="Disordered" evidence="1">
    <location>
        <begin position="58"/>
        <end position="214"/>
    </location>
</feature>
<name>A0A8J2YDK3_9RHOB</name>
<feature type="compositionally biased region" description="Basic and acidic residues" evidence="1">
    <location>
        <begin position="140"/>
        <end position="153"/>
    </location>
</feature>
<feature type="compositionally biased region" description="Basic and acidic residues" evidence="1">
    <location>
        <begin position="87"/>
        <end position="97"/>
    </location>
</feature>
<evidence type="ECO:0000256" key="1">
    <source>
        <dbReference type="SAM" id="MobiDB-lite"/>
    </source>
</evidence>